<keyword evidence="1" id="KW-0812">Transmembrane</keyword>
<keyword evidence="3" id="KW-1185">Reference proteome</keyword>
<accession>A0AAW2EBU8</accession>
<reference evidence="2 3" key="1">
    <citation type="submission" date="2023-03" db="EMBL/GenBank/DDBJ databases">
        <title>High recombination rates correlate with genetic variation in Cardiocondyla obscurior ants.</title>
        <authorList>
            <person name="Errbii M."/>
        </authorList>
    </citation>
    <scope>NUCLEOTIDE SEQUENCE [LARGE SCALE GENOMIC DNA]</scope>
    <source>
        <strain evidence="2">Alpha-2009</strain>
        <tissue evidence="2">Whole body</tissue>
    </source>
</reference>
<proteinExistence type="predicted"/>
<dbReference type="Proteomes" id="UP001430953">
    <property type="component" value="Unassembled WGS sequence"/>
</dbReference>
<dbReference type="EMBL" id="JADYXP020000027">
    <property type="protein sequence ID" value="KAL0099761.1"/>
    <property type="molecule type" value="Genomic_DNA"/>
</dbReference>
<name>A0AAW2EBU8_9HYME</name>
<organism evidence="2 3">
    <name type="scientific">Cardiocondyla obscurior</name>
    <dbReference type="NCBI Taxonomy" id="286306"/>
    <lineage>
        <taxon>Eukaryota</taxon>
        <taxon>Metazoa</taxon>
        <taxon>Ecdysozoa</taxon>
        <taxon>Arthropoda</taxon>
        <taxon>Hexapoda</taxon>
        <taxon>Insecta</taxon>
        <taxon>Pterygota</taxon>
        <taxon>Neoptera</taxon>
        <taxon>Endopterygota</taxon>
        <taxon>Hymenoptera</taxon>
        <taxon>Apocrita</taxon>
        <taxon>Aculeata</taxon>
        <taxon>Formicoidea</taxon>
        <taxon>Formicidae</taxon>
        <taxon>Myrmicinae</taxon>
        <taxon>Cardiocondyla</taxon>
    </lineage>
</organism>
<keyword evidence="1" id="KW-0472">Membrane</keyword>
<evidence type="ECO:0000313" key="3">
    <source>
        <dbReference type="Proteomes" id="UP001430953"/>
    </source>
</evidence>
<comment type="caution">
    <text evidence="2">The sequence shown here is derived from an EMBL/GenBank/DDBJ whole genome shotgun (WGS) entry which is preliminary data.</text>
</comment>
<dbReference type="AlphaFoldDB" id="A0AAW2EBU8"/>
<gene>
    <name evidence="2" type="ORF">PUN28_019875</name>
</gene>
<evidence type="ECO:0000256" key="1">
    <source>
        <dbReference type="SAM" id="Phobius"/>
    </source>
</evidence>
<sequence length="163" mass="19150">MHPWVHRFAFVYANERGLEKGEEAGADRQRLNDSRRIWRPVKTNIDFTIERVYKQIGADRKKDEHGRGLMAVIISTALFTSKALTFHFMFLKFIIIITRRLQIIQIFIEHPAYRSQSCRRGERDYFSNRAAEPGCRRELVMTRVPQHIQGVPNTRGFSPHAPR</sequence>
<protein>
    <submittedName>
        <fullName evidence="2">Uncharacterized protein</fullName>
    </submittedName>
</protein>
<keyword evidence="1" id="KW-1133">Transmembrane helix</keyword>
<evidence type="ECO:0000313" key="2">
    <source>
        <dbReference type="EMBL" id="KAL0099761.1"/>
    </source>
</evidence>
<feature type="transmembrane region" description="Helical" evidence="1">
    <location>
        <begin position="69"/>
        <end position="91"/>
    </location>
</feature>